<dbReference type="Gene3D" id="1.10.150.240">
    <property type="entry name" value="Putative phosphatase, domain 2"/>
    <property type="match status" value="1"/>
</dbReference>
<dbReference type="PANTHER" id="PTHR46193">
    <property type="entry name" value="6-PHOSPHOGLUCONATE PHOSPHATASE"/>
    <property type="match status" value="1"/>
</dbReference>
<dbReference type="SUPFAM" id="SSF56784">
    <property type="entry name" value="HAD-like"/>
    <property type="match status" value="1"/>
</dbReference>
<protein>
    <submittedName>
        <fullName evidence="5">HAD family hydrolase</fullName>
    </submittedName>
</protein>
<accession>A0A158ETK5</accession>
<evidence type="ECO:0000256" key="1">
    <source>
        <dbReference type="ARBA" id="ARBA00001946"/>
    </source>
</evidence>
<evidence type="ECO:0000256" key="4">
    <source>
        <dbReference type="ARBA" id="ARBA00022842"/>
    </source>
</evidence>
<dbReference type="InterPro" id="IPR023214">
    <property type="entry name" value="HAD_sf"/>
</dbReference>
<dbReference type="Gene3D" id="3.40.50.1000">
    <property type="entry name" value="HAD superfamily/HAD-like"/>
    <property type="match status" value="1"/>
</dbReference>
<dbReference type="PANTHER" id="PTHR46193:SF10">
    <property type="entry name" value="6-PHOSPHOGLUCONATE PHOSPHATASE"/>
    <property type="match status" value="1"/>
</dbReference>
<dbReference type="InterPro" id="IPR051600">
    <property type="entry name" value="Beta-PGM-like"/>
</dbReference>
<name>A0A158ETK5_9BURK</name>
<proteinExistence type="inferred from homology"/>
<evidence type="ECO:0000256" key="3">
    <source>
        <dbReference type="ARBA" id="ARBA00022723"/>
    </source>
</evidence>
<dbReference type="GO" id="GO:0046872">
    <property type="term" value="F:metal ion binding"/>
    <property type="evidence" value="ECO:0007669"/>
    <property type="project" value="UniProtKB-KW"/>
</dbReference>
<keyword evidence="5" id="KW-0378">Hydrolase</keyword>
<dbReference type="NCBIfam" id="TIGR01509">
    <property type="entry name" value="HAD-SF-IA-v3"/>
    <property type="match status" value="1"/>
</dbReference>
<dbReference type="EMBL" id="FCOK02000001">
    <property type="protein sequence ID" value="SAL10942.1"/>
    <property type="molecule type" value="Genomic_DNA"/>
</dbReference>
<dbReference type="SFLD" id="SFLDS00003">
    <property type="entry name" value="Haloacid_Dehalogenase"/>
    <property type="match status" value="1"/>
</dbReference>
<evidence type="ECO:0000256" key="2">
    <source>
        <dbReference type="ARBA" id="ARBA00006171"/>
    </source>
</evidence>
<dbReference type="AlphaFoldDB" id="A0A158ETK5"/>
<keyword evidence="3" id="KW-0479">Metal-binding</keyword>
<comment type="similarity">
    <text evidence="2">Belongs to the HAD-like hydrolase superfamily. CbbY/CbbZ/Gph/YieH family.</text>
</comment>
<reference evidence="5 6" key="1">
    <citation type="submission" date="2016-01" db="EMBL/GenBank/DDBJ databases">
        <authorList>
            <person name="Oliw E.H."/>
        </authorList>
    </citation>
    <scope>NUCLEOTIDE SEQUENCE [LARGE SCALE GENOMIC DNA]</scope>
    <source>
        <strain evidence="5">LMG 27134</strain>
    </source>
</reference>
<sequence>MEPEEVEPEVEREADPVNLNLSQAGVPDVLAPADAFDGHLLICDCDGVLIDSEAIAGRVLVQEMEALWPGVDAEPIVTPLLGLRIETVLQRTAEALGRTLDAAQIDAIRAVVEAAAVEGPAVDGIEAALAAIPLRKACASNSFTSYVEAVLNRTGLVRFFGERLFCADKVPNPKPAPDVYLAAARTMRVAPERCVVVEDSVTGVTAAAAAGMTVLGFLGGGHATEGQIDALKRAGASVVFDEMGHLPTLVGQWLQNASFELP</sequence>
<dbReference type="Pfam" id="PF00702">
    <property type="entry name" value="Hydrolase"/>
    <property type="match status" value="1"/>
</dbReference>
<dbReference type="GO" id="GO:0016787">
    <property type="term" value="F:hydrolase activity"/>
    <property type="evidence" value="ECO:0007669"/>
    <property type="project" value="UniProtKB-KW"/>
</dbReference>
<evidence type="ECO:0000313" key="6">
    <source>
        <dbReference type="Proteomes" id="UP000054683"/>
    </source>
</evidence>
<comment type="cofactor">
    <cofactor evidence="1">
        <name>Mg(2+)</name>
        <dbReference type="ChEBI" id="CHEBI:18420"/>
    </cofactor>
</comment>
<dbReference type="InterPro" id="IPR006439">
    <property type="entry name" value="HAD-SF_hydro_IA"/>
</dbReference>
<gene>
    <name evidence="5" type="ORF">AWB69_00234</name>
</gene>
<dbReference type="InterPro" id="IPR023198">
    <property type="entry name" value="PGP-like_dom2"/>
</dbReference>
<dbReference type="Proteomes" id="UP000054683">
    <property type="component" value="Unassembled WGS sequence"/>
</dbReference>
<evidence type="ECO:0000313" key="5">
    <source>
        <dbReference type="EMBL" id="SAL10942.1"/>
    </source>
</evidence>
<organism evidence="5 6">
    <name type="scientific">Caballeronia udeis</name>
    <dbReference type="NCBI Taxonomy" id="1232866"/>
    <lineage>
        <taxon>Bacteria</taxon>
        <taxon>Pseudomonadati</taxon>
        <taxon>Pseudomonadota</taxon>
        <taxon>Betaproteobacteria</taxon>
        <taxon>Burkholderiales</taxon>
        <taxon>Burkholderiaceae</taxon>
        <taxon>Caballeronia</taxon>
    </lineage>
</organism>
<keyword evidence="4" id="KW-0460">Magnesium</keyword>
<dbReference type="SFLD" id="SFLDG01129">
    <property type="entry name" value="C1.5:_HAD__Beta-PGM__Phosphata"/>
    <property type="match status" value="1"/>
</dbReference>
<dbReference type="InterPro" id="IPR036412">
    <property type="entry name" value="HAD-like_sf"/>
</dbReference>